<reference evidence="1 3" key="2">
    <citation type="journal article" date="2018" name="Plant J.">
        <title>The Physcomitrella patens chromosome-scale assembly reveals moss genome structure and evolution.</title>
        <authorList>
            <person name="Lang D."/>
            <person name="Ullrich K.K."/>
            <person name="Murat F."/>
            <person name="Fuchs J."/>
            <person name="Jenkins J."/>
            <person name="Haas F.B."/>
            <person name="Piednoel M."/>
            <person name="Gundlach H."/>
            <person name="Van Bel M."/>
            <person name="Meyberg R."/>
            <person name="Vives C."/>
            <person name="Morata J."/>
            <person name="Symeonidi A."/>
            <person name="Hiss M."/>
            <person name="Muchero W."/>
            <person name="Kamisugi Y."/>
            <person name="Saleh O."/>
            <person name="Blanc G."/>
            <person name="Decker E.L."/>
            <person name="van Gessel N."/>
            <person name="Grimwood J."/>
            <person name="Hayes R.D."/>
            <person name="Graham S.W."/>
            <person name="Gunter L.E."/>
            <person name="McDaniel S.F."/>
            <person name="Hoernstein S.N.W."/>
            <person name="Larsson A."/>
            <person name="Li F.W."/>
            <person name="Perroud P.F."/>
            <person name="Phillips J."/>
            <person name="Ranjan P."/>
            <person name="Rokshar D.S."/>
            <person name="Rothfels C.J."/>
            <person name="Schneider L."/>
            <person name="Shu S."/>
            <person name="Stevenson D.W."/>
            <person name="Thummler F."/>
            <person name="Tillich M."/>
            <person name="Villarreal Aguilar J.C."/>
            <person name="Widiez T."/>
            <person name="Wong G.K."/>
            <person name="Wymore A."/>
            <person name="Zhang Y."/>
            <person name="Zimmer A.D."/>
            <person name="Quatrano R.S."/>
            <person name="Mayer K.F.X."/>
            <person name="Goodstein D."/>
            <person name="Casacuberta J.M."/>
            <person name="Vandepoele K."/>
            <person name="Reski R."/>
            <person name="Cuming A.C."/>
            <person name="Tuskan G.A."/>
            <person name="Maumus F."/>
            <person name="Salse J."/>
            <person name="Schmutz J."/>
            <person name="Rensing S.A."/>
        </authorList>
    </citation>
    <scope>NUCLEOTIDE SEQUENCE [LARGE SCALE GENOMIC DNA]</scope>
    <source>
        <strain evidence="2 3">cv. Gransden 2004</strain>
    </source>
</reference>
<dbReference type="EnsemblPlants" id="Pp3c1_28170V3.1">
    <property type="protein sequence ID" value="Pp3c1_28170V3.1"/>
    <property type="gene ID" value="Pp3c1_28170"/>
</dbReference>
<accession>A0A2K1LA00</accession>
<dbReference type="EMBL" id="ABEU02000001">
    <property type="protein sequence ID" value="PNR62859.1"/>
    <property type="molecule type" value="Genomic_DNA"/>
</dbReference>
<reference evidence="1 3" key="1">
    <citation type="journal article" date="2008" name="Science">
        <title>The Physcomitrella genome reveals evolutionary insights into the conquest of land by plants.</title>
        <authorList>
            <person name="Rensing S."/>
            <person name="Lang D."/>
            <person name="Zimmer A."/>
            <person name="Terry A."/>
            <person name="Salamov A."/>
            <person name="Shapiro H."/>
            <person name="Nishiyama T."/>
            <person name="Perroud P.-F."/>
            <person name="Lindquist E."/>
            <person name="Kamisugi Y."/>
            <person name="Tanahashi T."/>
            <person name="Sakakibara K."/>
            <person name="Fujita T."/>
            <person name="Oishi K."/>
            <person name="Shin-I T."/>
            <person name="Kuroki Y."/>
            <person name="Toyoda A."/>
            <person name="Suzuki Y."/>
            <person name="Hashimoto A."/>
            <person name="Yamaguchi K."/>
            <person name="Sugano A."/>
            <person name="Kohara Y."/>
            <person name="Fujiyama A."/>
            <person name="Anterola A."/>
            <person name="Aoki S."/>
            <person name="Ashton N."/>
            <person name="Barbazuk W.B."/>
            <person name="Barker E."/>
            <person name="Bennetzen J."/>
            <person name="Bezanilla M."/>
            <person name="Blankenship R."/>
            <person name="Cho S.H."/>
            <person name="Dutcher S."/>
            <person name="Estelle M."/>
            <person name="Fawcett J.A."/>
            <person name="Gundlach H."/>
            <person name="Hanada K."/>
            <person name="Heyl A."/>
            <person name="Hicks K.A."/>
            <person name="Hugh J."/>
            <person name="Lohr M."/>
            <person name="Mayer K."/>
            <person name="Melkozernov A."/>
            <person name="Murata T."/>
            <person name="Nelson D."/>
            <person name="Pils B."/>
            <person name="Prigge M."/>
            <person name="Reiss B."/>
            <person name="Renner T."/>
            <person name="Rombauts S."/>
            <person name="Rushton P."/>
            <person name="Sanderfoot A."/>
            <person name="Schween G."/>
            <person name="Shiu S.-H."/>
            <person name="Stueber K."/>
            <person name="Theodoulou F.L."/>
            <person name="Tu H."/>
            <person name="Van de Peer Y."/>
            <person name="Verrier P.J."/>
            <person name="Waters E."/>
            <person name="Wood A."/>
            <person name="Yang L."/>
            <person name="Cove D."/>
            <person name="Cuming A."/>
            <person name="Hasebe M."/>
            <person name="Lucas S."/>
            <person name="Mishler D.B."/>
            <person name="Reski R."/>
            <person name="Grigoriev I."/>
            <person name="Quatrano R.S."/>
            <person name="Boore J.L."/>
        </authorList>
    </citation>
    <scope>NUCLEOTIDE SEQUENCE [LARGE SCALE GENOMIC DNA]</scope>
    <source>
        <strain evidence="2 3">cv. Gransden 2004</strain>
    </source>
</reference>
<gene>
    <name evidence="1" type="ORF">PHYPA_001283</name>
</gene>
<proteinExistence type="predicted"/>
<organism evidence="1">
    <name type="scientific">Physcomitrium patens</name>
    <name type="common">Spreading-leaved earth moss</name>
    <name type="synonym">Physcomitrella patens</name>
    <dbReference type="NCBI Taxonomy" id="3218"/>
    <lineage>
        <taxon>Eukaryota</taxon>
        <taxon>Viridiplantae</taxon>
        <taxon>Streptophyta</taxon>
        <taxon>Embryophyta</taxon>
        <taxon>Bryophyta</taxon>
        <taxon>Bryophytina</taxon>
        <taxon>Bryopsida</taxon>
        <taxon>Funariidae</taxon>
        <taxon>Funariales</taxon>
        <taxon>Funariaceae</taxon>
        <taxon>Physcomitrium</taxon>
    </lineage>
</organism>
<keyword evidence="3" id="KW-1185">Reference proteome</keyword>
<dbReference type="Gramene" id="Pp3c1_28170V3.1">
    <property type="protein sequence ID" value="Pp3c1_28170V3.1"/>
    <property type="gene ID" value="Pp3c1_28170"/>
</dbReference>
<evidence type="ECO:0000313" key="1">
    <source>
        <dbReference type="EMBL" id="PNR62859.1"/>
    </source>
</evidence>
<sequence>MEGALHEMLKDRVGPSRVRIIWCGLRLTVPGWLALQPVGNA</sequence>
<reference evidence="2" key="3">
    <citation type="submission" date="2020-12" db="UniProtKB">
        <authorList>
            <consortium name="EnsemblPlants"/>
        </authorList>
    </citation>
    <scope>IDENTIFICATION</scope>
</reference>
<dbReference type="Proteomes" id="UP000006727">
    <property type="component" value="Chromosome 1"/>
</dbReference>
<protein>
    <submittedName>
        <fullName evidence="1 2">Uncharacterized protein</fullName>
    </submittedName>
</protein>
<dbReference type="InParanoid" id="A0A2K1LA00"/>
<name>A0A2K1LA00_PHYPA</name>
<evidence type="ECO:0000313" key="2">
    <source>
        <dbReference type="EnsemblPlants" id="Pp3c1_28170V3.1"/>
    </source>
</evidence>
<dbReference type="PaxDb" id="3218-PP1S443_6V6.1"/>
<evidence type="ECO:0000313" key="3">
    <source>
        <dbReference type="Proteomes" id="UP000006727"/>
    </source>
</evidence>
<dbReference type="AlphaFoldDB" id="A0A2K1LA00"/>